<dbReference type="InterPro" id="IPR029052">
    <property type="entry name" value="Metallo-depent_PP-like"/>
</dbReference>
<dbReference type="InterPro" id="IPR041733">
    <property type="entry name" value="PAE1087_MPP"/>
</dbReference>
<protein>
    <submittedName>
        <fullName evidence="2">YfcE family phosphodiesterase</fullName>
    </submittedName>
</protein>
<dbReference type="AlphaFoldDB" id="A0A172WIW5"/>
<feature type="domain" description="Calcineurin-like phosphoesterase" evidence="1">
    <location>
        <begin position="1"/>
        <end position="175"/>
    </location>
</feature>
<dbReference type="GO" id="GO:0016787">
    <property type="term" value="F:hydrolase activity"/>
    <property type="evidence" value="ECO:0007669"/>
    <property type="project" value="InterPro"/>
</dbReference>
<dbReference type="PANTHER" id="PTHR37523:SF1">
    <property type="entry name" value="CALCINEURIN-LIKE PHOSPHOESTERASE DOMAIN-CONTAINING PROTEIN"/>
    <property type="match status" value="1"/>
</dbReference>
<keyword evidence="3" id="KW-1185">Reference proteome</keyword>
<accession>A0A172WIW5</accession>
<dbReference type="OrthoDB" id="50367at2157"/>
<dbReference type="KEGG" id="tpie:A7C91_08855"/>
<name>A0A172WIW5_9EURY</name>
<dbReference type="Pfam" id="PF00149">
    <property type="entry name" value="Metallophos"/>
    <property type="match status" value="1"/>
</dbReference>
<proteinExistence type="predicted"/>
<sequence>MRLVAITDLHGNLEMVEKFSRRLSAEDFDALLIAGDVTNFSGAETARRILRHLLELGKPIIAVHGNCDGRDVPELLEELGISVHNKRVELNGLGVVGVGGSNITPFNTIWELTEEEIHGILERNYQKGDVILSHAPPYNTVTDKVRSGLHVGSKALRSFIEERQPPLVICGHIHEARGVDRIGETPVINPGPLFKGYYAIIEIGEEINARLERL</sequence>
<evidence type="ECO:0000313" key="2">
    <source>
        <dbReference type="EMBL" id="ANF23266.1"/>
    </source>
</evidence>
<dbReference type="RefSeq" id="WP_068666752.1">
    <property type="nucleotide sequence ID" value="NZ_CP015520.1"/>
</dbReference>
<dbReference type="InterPro" id="IPR004843">
    <property type="entry name" value="Calcineurin-like_PHP"/>
</dbReference>
<dbReference type="GeneID" id="28496299"/>
<dbReference type="STRING" id="1712654.A7C91_08855"/>
<gene>
    <name evidence="2" type="ORF">A7C91_08855</name>
</gene>
<dbReference type="CDD" id="cd07392">
    <property type="entry name" value="MPP_PAE1087"/>
    <property type="match status" value="1"/>
</dbReference>
<dbReference type="Gene3D" id="3.60.21.10">
    <property type="match status" value="1"/>
</dbReference>
<dbReference type="SUPFAM" id="SSF56300">
    <property type="entry name" value="Metallo-dependent phosphatases"/>
    <property type="match status" value="1"/>
</dbReference>
<organism evidence="2 3">
    <name type="scientific">Thermococcus piezophilus</name>
    <dbReference type="NCBI Taxonomy" id="1712654"/>
    <lineage>
        <taxon>Archaea</taxon>
        <taxon>Methanobacteriati</taxon>
        <taxon>Methanobacteriota</taxon>
        <taxon>Thermococci</taxon>
        <taxon>Thermococcales</taxon>
        <taxon>Thermococcaceae</taxon>
        <taxon>Thermococcus</taxon>
    </lineage>
</organism>
<evidence type="ECO:0000313" key="3">
    <source>
        <dbReference type="Proteomes" id="UP000076969"/>
    </source>
</evidence>
<dbReference type="PANTHER" id="PTHR37523">
    <property type="entry name" value="METALLOPHOSPHOESTERASE"/>
    <property type="match status" value="1"/>
</dbReference>
<reference evidence="3" key="1">
    <citation type="journal article" date="2016" name="Syst. Appl. Microbiol.">
        <title>Thermococcus piezophilus sp. nov., a novel hyperthermophilic and piezophilic archaeon with a broad pressure range for growth, isolated from a deepest hydrothermal vent at the Mid-Cayman Rise.</title>
        <authorList>
            <person name="Dalmasso C."/>
            <person name="Oger P."/>
            <person name="Selva G."/>
            <person name="Courtine D."/>
            <person name="L'Haridon S."/>
            <person name="Garlaschelli A."/>
            <person name="Roussel E."/>
            <person name="Miyazaki J."/>
            <person name="Reveillaud J."/>
            <person name="Jebbar M."/>
            <person name="Takai K."/>
            <person name="Maignien L."/>
            <person name="Alain K."/>
        </authorList>
    </citation>
    <scope>NUCLEOTIDE SEQUENCE [LARGE SCALE GENOMIC DNA]</scope>
    <source>
        <strain evidence="3">CDGS</strain>
    </source>
</reference>
<dbReference type="EMBL" id="CP015520">
    <property type="protein sequence ID" value="ANF23266.1"/>
    <property type="molecule type" value="Genomic_DNA"/>
</dbReference>
<evidence type="ECO:0000259" key="1">
    <source>
        <dbReference type="Pfam" id="PF00149"/>
    </source>
</evidence>
<dbReference type="Proteomes" id="UP000076969">
    <property type="component" value="Chromosome"/>
</dbReference>